<proteinExistence type="predicted"/>
<evidence type="ECO:0000313" key="3">
    <source>
        <dbReference type="Proteomes" id="UP000195089"/>
    </source>
</evidence>
<dbReference type="Proteomes" id="UP000195089">
    <property type="component" value="Unassembled WGS sequence"/>
</dbReference>
<gene>
    <name evidence="2" type="ORF">BK742_29450</name>
</gene>
<evidence type="ECO:0000256" key="1">
    <source>
        <dbReference type="SAM" id="SignalP"/>
    </source>
</evidence>
<reference evidence="2 3" key="1">
    <citation type="submission" date="2016-10" db="EMBL/GenBank/DDBJ databases">
        <title>Comparative genomics of Bacillus thuringiensis reveals a path to pathogens against multiple invertebrate hosts.</title>
        <authorList>
            <person name="Zheng J."/>
            <person name="Gao Q."/>
            <person name="Liu H."/>
            <person name="Peng D."/>
            <person name="Ruan L."/>
            <person name="Sun M."/>
        </authorList>
    </citation>
    <scope>NUCLEOTIDE SEQUENCE [LARGE SCALE GENOMIC DNA]</scope>
    <source>
        <strain evidence="2">BGSC 4BX1</strain>
    </source>
</reference>
<protein>
    <recommendedName>
        <fullName evidence="4">Phr family secreted Rap phosphatase inhibitor</fullName>
    </recommendedName>
</protein>
<accession>A0A243ATD6</accession>
<dbReference type="EMBL" id="NFDL01000131">
    <property type="protein sequence ID" value="OTY32166.1"/>
    <property type="molecule type" value="Genomic_DNA"/>
</dbReference>
<comment type="caution">
    <text evidence="2">The sequence shown here is derived from an EMBL/GenBank/DDBJ whole genome shotgun (WGS) entry which is preliminary data.</text>
</comment>
<evidence type="ECO:0000313" key="2">
    <source>
        <dbReference type="EMBL" id="OTY32166.1"/>
    </source>
</evidence>
<dbReference type="RefSeq" id="WP_088120852.1">
    <property type="nucleotide sequence ID" value="NZ_NFDL01000131.1"/>
</dbReference>
<feature type="chain" id="PRO_5038726638" description="Phr family secreted Rap phosphatase inhibitor" evidence="1">
    <location>
        <begin position="23"/>
        <end position="49"/>
    </location>
</feature>
<keyword evidence="1" id="KW-0732">Signal</keyword>
<name>A0A243ATD6_BACTU</name>
<evidence type="ECO:0008006" key="4">
    <source>
        <dbReference type="Google" id="ProtNLM"/>
    </source>
</evidence>
<organism evidence="2 3">
    <name type="scientific">Bacillus thuringiensis serovar pingluonsis</name>
    <dbReference type="NCBI Taxonomy" id="180881"/>
    <lineage>
        <taxon>Bacteria</taxon>
        <taxon>Bacillati</taxon>
        <taxon>Bacillota</taxon>
        <taxon>Bacilli</taxon>
        <taxon>Bacillales</taxon>
        <taxon>Bacillaceae</taxon>
        <taxon>Bacillus</taxon>
        <taxon>Bacillus cereus group</taxon>
    </lineage>
</organism>
<sequence length="49" mass="5045">MKKIIASVVIACTLALSVISLGSVPTKDDQAAGNVKETQLMKMDPGTLG</sequence>
<feature type="signal peptide" evidence="1">
    <location>
        <begin position="1"/>
        <end position="22"/>
    </location>
</feature>
<dbReference type="AlphaFoldDB" id="A0A243ATD6"/>